<keyword evidence="2" id="KW-0732">Signal</keyword>
<evidence type="ECO:0000256" key="3">
    <source>
        <dbReference type="ARBA" id="ARBA00023136"/>
    </source>
</evidence>
<proteinExistence type="predicted"/>
<gene>
    <name evidence="6" type="primary">lppE_3</name>
    <name evidence="6" type="ORF">LAUMK136_00428</name>
</gene>
<evidence type="ECO:0000256" key="2">
    <source>
        <dbReference type="ARBA" id="ARBA00022729"/>
    </source>
</evidence>
<keyword evidence="1" id="KW-1003">Cell membrane</keyword>
<dbReference type="EMBL" id="UPHP01000009">
    <property type="protein sequence ID" value="VBA33365.1"/>
    <property type="molecule type" value="Genomic_DNA"/>
</dbReference>
<keyword evidence="7" id="KW-1185">Reference proteome</keyword>
<keyword evidence="3" id="KW-0472">Membrane</keyword>
<name>A0A498PNZ7_9MYCO</name>
<dbReference type="Pfam" id="PF05481">
    <property type="entry name" value="Myco_19_kDa"/>
    <property type="match status" value="1"/>
</dbReference>
<protein>
    <submittedName>
        <fullName evidence="6">Putative lipoprotein LppE</fullName>
    </submittedName>
</protein>
<evidence type="ECO:0000256" key="4">
    <source>
        <dbReference type="ARBA" id="ARBA00023139"/>
    </source>
</evidence>
<accession>A0A498PNZ7</accession>
<evidence type="ECO:0000256" key="1">
    <source>
        <dbReference type="ARBA" id="ARBA00022475"/>
    </source>
</evidence>
<keyword evidence="5 6" id="KW-0449">Lipoprotein</keyword>
<evidence type="ECO:0000313" key="6">
    <source>
        <dbReference type="EMBL" id="VBA33365.1"/>
    </source>
</evidence>
<sequence length="176" mass="18342">MHRRARSDLTGKYLAAPPHAVSKPSVVVAGKVGTAVHNRVVNATAAVSVIAAAVAGCSSESHAGVDARTIKVLINGSDTGHHLVDCTQVRWLWTLKTLTDDPGVTVQLQTGGDVVAKLVQINNLGGFTGTFGQDITGAAHASFRNGTFKVVGTAAGWYHDKPGERSSARFEIITAC</sequence>
<reference evidence="6 7" key="1">
    <citation type="submission" date="2018-09" db="EMBL/GenBank/DDBJ databases">
        <authorList>
            <person name="Tagini F."/>
        </authorList>
    </citation>
    <scope>NUCLEOTIDE SEQUENCE [LARGE SCALE GENOMIC DNA]</scope>
    <source>
        <strain evidence="6 7">MK136</strain>
    </source>
</reference>
<dbReference type="GO" id="GO:0016020">
    <property type="term" value="C:membrane"/>
    <property type="evidence" value="ECO:0007669"/>
    <property type="project" value="InterPro"/>
</dbReference>
<dbReference type="OrthoDB" id="4625500at2"/>
<dbReference type="InterPro" id="IPR008691">
    <property type="entry name" value="LpqH"/>
</dbReference>
<dbReference type="Proteomes" id="UP000273307">
    <property type="component" value="Unassembled WGS sequence"/>
</dbReference>
<dbReference type="AlphaFoldDB" id="A0A498PNZ7"/>
<keyword evidence="4" id="KW-0564">Palmitate</keyword>
<evidence type="ECO:0000256" key="5">
    <source>
        <dbReference type="ARBA" id="ARBA00023288"/>
    </source>
</evidence>
<evidence type="ECO:0000313" key="7">
    <source>
        <dbReference type="Proteomes" id="UP000273307"/>
    </source>
</evidence>
<organism evidence="6 7">
    <name type="scientific">Mycobacterium attenuatum</name>
    <dbReference type="NCBI Taxonomy" id="2341086"/>
    <lineage>
        <taxon>Bacteria</taxon>
        <taxon>Bacillati</taxon>
        <taxon>Actinomycetota</taxon>
        <taxon>Actinomycetes</taxon>
        <taxon>Mycobacteriales</taxon>
        <taxon>Mycobacteriaceae</taxon>
        <taxon>Mycobacterium</taxon>
    </lineage>
</organism>